<evidence type="ECO:0000256" key="3">
    <source>
        <dbReference type="ARBA" id="ARBA00022692"/>
    </source>
</evidence>
<evidence type="ECO:0000259" key="10">
    <source>
        <dbReference type="PROSITE" id="PS50866"/>
    </source>
</evidence>
<keyword evidence="5 8" id="KW-1133">Transmembrane helix</keyword>
<keyword evidence="3 7" id="KW-0812">Transmembrane</keyword>
<evidence type="ECO:0000256" key="4">
    <source>
        <dbReference type="ARBA" id="ARBA00022729"/>
    </source>
</evidence>
<keyword evidence="6 8" id="KW-0472">Membrane</keyword>
<dbReference type="EMBL" id="JBCNJP010000027">
    <property type="protein sequence ID" value="KAK9052169.1"/>
    <property type="molecule type" value="Genomic_DNA"/>
</dbReference>
<organism evidence="11 12">
    <name type="scientific">Deinandra increscens subsp. villosa</name>
    <dbReference type="NCBI Taxonomy" id="3103831"/>
    <lineage>
        <taxon>Eukaryota</taxon>
        <taxon>Viridiplantae</taxon>
        <taxon>Streptophyta</taxon>
        <taxon>Embryophyta</taxon>
        <taxon>Tracheophyta</taxon>
        <taxon>Spermatophyta</taxon>
        <taxon>Magnoliopsida</taxon>
        <taxon>eudicotyledons</taxon>
        <taxon>Gunneridae</taxon>
        <taxon>Pentapetalae</taxon>
        <taxon>asterids</taxon>
        <taxon>campanulids</taxon>
        <taxon>Asterales</taxon>
        <taxon>Asteraceae</taxon>
        <taxon>Asteroideae</taxon>
        <taxon>Heliantheae alliance</taxon>
        <taxon>Madieae</taxon>
        <taxon>Madiinae</taxon>
        <taxon>Deinandra</taxon>
    </lineage>
</organism>
<comment type="subcellular location">
    <subcellularLocation>
        <location evidence="1 7">Membrane</location>
        <topology evidence="1 7">Single-pass type I membrane protein</topology>
    </subcellularLocation>
</comment>
<sequence>MEVGLVVYILILPFLSPIAKSIRINVESGVTKCIAEDLRIKSMTVGDYSVVNPNEGQPLPEHHKIYVGVFAENERRFHDARGIESGQFGFEVAEDGKHFACFATLPHEPPVNTSVDLNWRSAVAAKSWSRLIKKGSVDDMALELKKMEDTIKWIHEEMLYLRQREQEMAKQNMKTNSIMGWSSLFSLFLCLSVAGLQLWHLKSFFEKKKII</sequence>
<dbReference type="Pfam" id="PF01105">
    <property type="entry name" value="EMP24_GP25L"/>
    <property type="match status" value="1"/>
</dbReference>
<feature type="transmembrane region" description="Helical" evidence="8">
    <location>
        <begin position="178"/>
        <end position="199"/>
    </location>
</feature>
<evidence type="ECO:0000313" key="11">
    <source>
        <dbReference type="EMBL" id="KAK9052169.1"/>
    </source>
</evidence>
<proteinExistence type="inferred from homology"/>
<protein>
    <recommendedName>
        <fullName evidence="10">GOLD domain-containing protein</fullName>
    </recommendedName>
</protein>
<name>A0AAP0GL63_9ASTR</name>
<dbReference type="SMART" id="SM01190">
    <property type="entry name" value="EMP24_GP25L"/>
    <property type="match status" value="1"/>
</dbReference>
<dbReference type="PANTHER" id="PTHR22811">
    <property type="entry name" value="TRANSMEMBRANE EMP24 DOMAIN-CONTAINING PROTEIN"/>
    <property type="match status" value="1"/>
</dbReference>
<dbReference type="PROSITE" id="PS50866">
    <property type="entry name" value="GOLD"/>
    <property type="match status" value="1"/>
</dbReference>
<dbReference type="Proteomes" id="UP001408789">
    <property type="component" value="Unassembled WGS sequence"/>
</dbReference>
<reference evidence="11 12" key="1">
    <citation type="submission" date="2024-04" db="EMBL/GenBank/DDBJ databases">
        <title>The reference genome of an endangered Asteraceae, Deinandra increscens subsp. villosa, native to the Central Coast of California.</title>
        <authorList>
            <person name="Guilliams M."/>
            <person name="Hasenstab-Lehman K."/>
            <person name="Meyer R."/>
            <person name="Mcevoy S."/>
        </authorList>
    </citation>
    <scope>NUCLEOTIDE SEQUENCE [LARGE SCALE GENOMIC DNA]</scope>
    <source>
        <tissue evidence="11">Leaf</tissue>
    </source>
</reference>
<evidence type="ECO:0000256" key="6">
    <source>
        <dbReference type="ARBA" id="ARBA00023136"/>
    </source>
</evidence>
<gene>
    <name evidence="11" type="ORF">SSX86_028797</name>
</gene>
<evidence type="ECO:0000256" key="5">
    <source>
        <dbReference type="ARBA" id="ARBA00022989"/>
    </source>
</evidence>
<evidence type="ECO:0000313" key="12">
    <source>
        <dbReference type="Proteomes" id="UP001408789"/>
    </source>
</evidence>
<keyword evidence="4 9" id="KW-0732">Signal</keyword>
<dbReference type="InterPro" id="IPR009038">
    <property type="entry name" value="GOLD_dom"/>
</dbReference>
<comment type="caution">
    <text evidence="11">The sequence shown here is derived from an EMBL/GenBank/DDBJ whole genome shotgun (WGS) entry which is preliminary data.</text>
</comment>
<dbReference type="AlphaFoldDB" id="A0AAP0GL63"/>
<evidence type="ECO:0000256" key="8">
    <source>
        <dbReference type="SAM" id="Phobius"/>
    </source>
</evidence>
<comment type="similarity">
    <text evidence="2 7">Belongs to the EMP24/GP25L family.</text>
</comment>
<accession>A0AAP0GL63</accession>
<dbReference type="GO" id="GO:0016020">
    <property type="term" value="C:membrane"/>
    <property type="evidence" value="ECO:0007669"/>
    <property type="project" value="UniProtKB-SubCell"/>
</dbReference>
<keyword evidence="12" id="KW-1185">Reference proteome</keyword>
<evidence type="ECO:0000256" key="7">
    <source>
        <dbReference type="RuleBase" id="RU003827"/>
    </source>
</evidence>
<feature type="chain" id="PRO_5042970959" description="GOLD domain-containing protein" evidence="9">
    <location>
        <begin position="22"/>
        <end position="211"/>
    </location>
</feature>
<feature type="domain" description="GOLD" evidence="10">
    <location>
        <begin position="31"/>
        <end position="146"/>
    </location>
</feature>
<feature type="signal peptide" evidence="9">
    <location>
        <begin position="1"/>
        <end position="21"/>
    </location>
</feature>
<dbReference type="InterPro" id="IPR015720">
    <property type="entry name" value="Emp24-like"/>
</dbReference>
<evidence type="ECO:0000256" key="9">
    <source>
        <dbReference type="SAM" id="SignalP"/>
    </source>
</evidence>
<evidence type="ECO:0000256" key="2">
    <source>
        <dbReference type="ARBA" id="ARBA00007104"/>
    </source>
</evidence>
<evidence type="ECO:0000256" key="1">
    <source>
        <dbReference type="ARBA" id="ARBA00004479"/>
    </source>
</evidence>